<accession>A0A9J6GI43</accession>
<comment type="caution">
    <text evidence="2">The sequence shown here is derived from an EMBL/GenBank/DDBJ whole genome shotgun (WGS) entry which is preliminary data.</text>
</comment>
<evidence type="ECO:0000313" key="3">
    <source>
        <dbReference type="Proteomes" id="UP000821853"/>
    </source>
</evidence>
<dbReference type="EMBL" id="JABSTR010000006">
    <property type="protein sequence ID" value="KAH9374020.1"/>
    <property type="molecule type" value="Genomic_DNA"/>
</dbReference>
<dbReference type="VEuPathDB" id="VectorBase:HLOH_053531"/>
<evidence type="ECO:0000256" key="1">
    <source>
        <dbReference type="SAM" id="MobiDB-lite"/>
    </source>
</evidence>
<dbReference type="AlphaFoldDB" id="A0A9J6GI43"/>
<sequence length="156" mass="17292">MQRPGHPPCARDAFPARRRRRVTTSFPCNRPPRKHLFPTAAVTSSQPACKEHIRPRAKNMQPCICRRLPRSPRSVSACFLPLPSSRLAHRAGRMIVLVSQQLAATPPSGGYSKSSRLLARASRNAEECLQVSDSSHHIHFEALGQTSLIEHCLNTG</sequence>
<evidence type="ECO:0000313" key="2">
    <source>
        <dbReference type="EMBL" id="KAH9374020.1"/>
    </source>
</evidence>
<protein>
    <submittedName>
        <fullName evidence="2">Uncharacterized protein</fullName>
    </submittedName>
</protein>
<organism evidence="2 3">
    <name type="scientific">Haemaphysalis longicornis</name>
    <name type="common">Bush tick</name>
    <dbReference type="NCBI Taxonomy" id="44386"/>
    <lineage>
        <taxon>Eukaryota</taxon>
        <taxon>Metazoa</taxon>
        <taxon>Ecdysozoa</taxon>
        <taxon>Arthropoda</taxon>
        <taxon>Chelicerata</taxon>
        <taxon>Arachnida</taxon>
        <taxon>Acari</taxon>
        <taxon>Parasitiformes</taxon>
        <taxon>Ixodida</taxon>
        <taxon>Ixodoidea</taxon>
        <taxon>Ixodidae</taxon>
        <taxon>Haemaphysalinae</taxon>
        <taxon>Haemaphysalis</taxon>
    </lineage>
</organism>
<reference evidence="2 3" key="1">
    <citation type="journal article" date="2020" name="Cell">
        <title>Large-Scale Comparative Analyses of Tick Genomes Elucidate Their Genetic Diversity and Vector Capacities.</title>
        <authorList>
            <consortium name="Tick Genome and Microbiome Consortium (TIGMIC)"/>
            <person name="Jia N."/>
            <person name="Wang J."/>
            <person name="Shi W."/>
            <person name="Du L."/>
            <person name="Sun Y."/>
            <person name="Zhan W."/>
            <person name="Jiang J.F."/>
            <person name="Wang Q."/>
            <person name="Zhang B."/>
            <person name="Ji P."/>
            <person name="Bell-Sakyi L."/>
            <person name="Cui X.M."/>
            <person name="Yuan T.T."/>
            <person name="Jiang B.G."/>
            <person name="Yang W.F."/>
            <person name="Lam T.T."/>
            <person name="Chang Q.C."/>
            <person name="Ding S.J."/>
            <person name="Wang X.J."/>
            <person name="Zhu J.G."/>
            <person name="Ruan X.D."/>
            <person name="Zhao L."/>
            <person name="Wei J.T."/>
            <person name="Ye R.Z."/>
            <person name="Que T.C."/>
            <person name="Du C.H."/>
            <person name="Zhou Y.H."/>
            <person name="Cheng J.X."/>
            <person name="Dai P.F."/>
            <person name="Guo W.B."/>
            <person name="Han X.H."/>
            <person name="Huang E.J."/>
            <person name="Li L.F."/>
            <person name="Wei W."/>
            <person name="Gao Y.C."/>
            <person name="Liu J.Z."/>
            <person name="Shao H.Z."/>
            <person name="Wang X."/>
            <person name="Wang C.C."/>
            <person name="Yang T.C."/>
            <person name="Huo Q.B."/>
            <person name="Li W."/>
            <person name="Chen H.Y."/>
            <person name="Chen S.E."/>
            <person name="Zhou L.G."/>
            <person name="Ni X.B."/>
            <person name="Tian J.H."/>
            <person name="Sheng Y."/>
            <person name="Liu T."/>
            <person name="Pan Y.S."/>
            <person name="Xia L.Y."/>
            <person name="Li J."/>
            <person name="Zhao F."/>
            <person name="Cao W.C."/>
        </authorList>
    </citation>
    <scope>NUCLEOTIDE SEQUENCE [LARGE SCALE GENOMIC DNA]</scope>
    <source>
        <strain evidence="2">HaeL-2018</strain>
    </source>
</reference>
<dbReference type="Proteomes" id="UP000821853">
    <property type="component" value="Chromosome 4"/>
</dbReference>
<proteinExistence type="predicted"/>
<name>A0A9J6GI43_HAELO</name>
<gene>
    <name evidence="2" type="ORF">HPB48_016228</name>
</gene>
<keyword evidence="3" id="KW-1185">Reference proteome</keyword>
<feature type="region of interest" description="Disordered" evidence="1">
    <location>
        <begin position="1"/>
        <end position="30"/>
    </location>
</feature>